<evidence type="ECO:0000256" key="4">
    <source>
        <dbReference type="ARBA" id="ARBA00022989"/>
    </source>
</evidence>
<comment type="similarity">
    <text evidence="2">Belongs to the apolipoprotein O/MICOS complex subunit Mic27 family.</text>
</comment>
<comment type="subunit">
    <text evidence="7">Component of the mitochondrial contact site and cristae organizing system (MICOS) complex.</text>
</comment>
<evidence type="ECO:0000256" key="3">
    <source>
        <dbReference type="ARBA" id="ARBA00022692"/>
    </source>
</evidence>
<reference evidence="9 10" key="1">
    <citation type="submission" date="2024-04" db="EMBL/GenBank/DDBJ databases">
        <authorList>
            <consortium name="Genoscope - CEA"/>
            <person name="William W."/>
        </authorList>
    </citation>
    <scope>NUCLEOTIDE SEQUENCE [LARGE SCALE GENOMIC DNA]</scope>
</reference>
<keyword evidence="5 7" id="KW-0496">Mitochondrion</keyword>
<sequence length="320" mass="35276">MPFGSSYREIKMATISRKILRLVTVAGAVPVVGIAVGYQMRRLQAAENTETDARVFKICEIPLYPSPNPGKPPVIEEPYPRDAVEANIQKVRESIAGFLVHYQKYYYGTKRSIETGITQSRAKLHYLQNNPGELPRVICIAVAGMGGVVLGYRGGSIRKVTYGTIAGLSCAALCYPKKSVELTHEVADYFKASWKENVGEDIVSKLWPFPKKGVAKVPVVLELANKFEGNILKVYEEAFSEEQTNINEFKPPIATEVSQTIIEEKAGGDSTKEPVSPTLQQVMANVNASDEETVRKLRKGQGDLGQSNPLDKDMYSTRSS</sequence>
<comment type="caution">
    <text evidence="9">The sequence shown here is derived from an EMBL/GenBank/DDBJ whole genome shotgun (WGS) entry which is preliminary data.</text>
</comment>
<dbReference type="InterPro" id="IPR033182">
    <property type="entry name" value="MIC26/MIC27_animal"/>
</dbReference>
<evidence type="ECO:0000256" key="8">
    <source>
        <dbReference type="SAM" id="MobiDB-lite"/>
    </source>
</evidence>
<keyword evidence="6 7" id="KW-0472">Membrane</keyword>
<feature type="compositionally biased region" description="Basic and acidic residues" evidence="8">
    <location>
        <begin position="310"/>
        <end position="320"/>
    </location>
</feature>
<protein>
    <recommendedName>
        <fullName evidence="7">MICOS complex subunit</fullName>
    </recommendedName>
</protein>
<comment type="subcellular location">
    <subcellularLocation>
        <location evidence="7">Mitochondrion inner membrane</location>
    </subcellularLocation>
    <subcellularLocation>
        <location evidence="1">Mitochondrion membrane</location>
    </subcellularLocation>
</comment>
<name>A0AAV2HPR0_LYMST</name>
<evidence type="ECO:0000256" key="2">
    <source>
        <dbReference type="ARBA" id="ARBA00010904"/>
    </source>
</evidence>
<evidence type="ECO:0000256" key="7">
    <source>
        <dbReference type="RuleBase" id="RU363021"/>
    </source>
</evidence>
<dbReference type="Proteomes" id="UP001497497">
    <property type="component" value="Unassembled WGS sequence"/>
</dbReference>
<evidence type="ECO:0000313" key="9">
    <source>
        <dbReference type="EMBL" id="CAL1535822.1"/>
    </source>
</evidence>
<organism evidence="9 10">
    <name type="scientific">Lymnaea stagnalis</name>
    <name type="common">Great pond snail</name>
    <name type="synonym">Helix stagnalis</name>
    <dbReference type="NCBI Taxonomy" id="6523"/>
    <lineage>
        <taxon>Eukaryota</taxon>
        <taxon>Metazoa</taxon>
        <taxon>Spiralia</taxon>
        <taxon>Lophotrochozoa</taxon>
        <taxon>Mollusca</taxon>
        <taxon>Gastropoda</taxon>
        <taxon>Heterobranchia</taxon>
        <taxon>Euthyneura</taxon>
        <taxon>Panpulmonata</taxon>
        <taxon>Hygrophila</taxon>
        <taxon>Lymnaeoidea</taxon>
        <taxon>Lymnaeidae</taxon>
        <taxon>Lymnaea</taxon>
    </lineage>
</organism>
<comment type="function">
    <text evidence="7">Component of the MICOS complex, a large protein complex of the mitochondrial inner membrane that plays crucial roles in the maintenance of crista junctions, inner membrane architecture, and formation of contact sites to the outer membrane.</text>
</comment>
<evidence type="ECO:0000256" key="6">
    <source>
        <dbReference type="ARBA" id="ARBA00023136"/>
    </source>
</evidence>
<dbReference type="Pfam" id="PF09769">
    <property type="entry name" value="ApoO"/>
    <property type="match status" value="1"/>
</dbReference>
<dbReference type="EMBL" id="CAXITT010000211">
    <property type="protein sequence ID" value="CAL1535822.1"/>
    <property type="molecule type" value="Genomic_DNA"/>
</dbReference>
<keyword evidence="3 7" id="KW-0812">Transmembrane</keyword>
<dbReference type="GO" id="GO:0061617">
    <property type="term" value="C:MICOS complex"/>
    <property type="evidence" value="ECO:0007669"/>
    <property type="project" value="UniProtKB-UniRule"/>
</dbReference>
<keyword evidence="4 7" id="KW-1133">Transmembrane helix</keyword>
<gene>
    <name evidence="9" type="ORF">GSLYS_00009782001</name>
</gene>
<evidence type="ECO:0000256" key="5">
    <source>
        <dbReference type="ARBA" id="ARBA00023128"/>
    </source>
</evidence>
<dbReference type="PANTHER" id="PTHR14564">
    <property type="entry name" value="MICOS COMPLEX SUBUNIT MIC26 / MIC27 FAMILY MEMBER"/>
    <property type="match status" value="1"/>
</dbReference>
<dbReference type="GO" id="GO:0042407">
    <property type="term" value="P:cristae formation"/>
    <property type="evidence" value="ECO:0007669"/>
    <property type="project" value="InterPro"/>
</dbReference>
<keyword evidence="7" id="KW-0999">Mitochondrion inner membrane</keyword>
<dbReference type="AlphaFoldDB" id="A0AAV2HPR0"/>
<accession>A0AAV2HPR0</accession>
<feature type="transmembrane region" description="Helical" evidence="7">
    <location>
        <begin position="20"/>
        <end position="40"/>
    </location>
</feature>
<evidence type="ECO:0000313" key="10">
    <source>
        <dbReference type="Proteomes" id="UP001497497"/>
    </source>
</evidence>
<proteinExistence type="inferred from homology"/>
<dbReference type="InterPro" id="IPR019166">
    <property type="entry name" value="MIC26/MIC27"/>
</dbReference>
<keyword evidence="10" id="KW-1185">Reference proteome</keyword>
<feature type="region of interest" description="Disordered" evidence="8">
    <location>
        <begin position="298"/>
        <end position="320"/>
    </location>
</feature>
<evidence type="ECO:0000256" key="1">
    <source>
        <dbReference type="ARBA" id="ARBA00004325"/>
    </source>
</evidence>